<evidence type="ECO:0000256" key="2">
    <source>
        <dbReference type="ARBA" id="ARBA00023002"/>
    </source>
</evidence>
<dbReference type="InterPro" id="IPR016161">
    <property type="entry name" value="Ald_DH/histidinol_DH"/>
</dbReference>
<dbReference type="InterPro" id="IPR016160">
    <property type="entry name" value="Ald_DH_CS_CYS"/>
</dbReference>
<dbReference type="EMBL" id="JMQN01000036">
    <property type="protein sequence ID" value="KEA63471.1"/>
    <property type="molecule type" value="Genomic_DNA"/>
</dbReference>
<name>A0A081FY66_9GAMM</name>
<dbReference type="NCBIfam" id="TIGR01722">
    <property type="entry name" value="MMSDH"/>
    <property type="match status" value="1"/>
</dbReference>
<dbReference type="PANTHER" id="PTHR43866:SF4">
    <property type="entry name" value="MALONATE-SEMIALDEHYDE DEHYDROGENASE"/>
    <property type="match status" value="1"/>
</dbReference>
<accession>A0A081FY66</accession>
<dbReference type="FunFam" id="3.40.309.10:FF:000002">
    <property type="entry name" value="Methylmalonate-semialdehyde dehydrogenase (Acylating)"/>
    <property type="match status" value="1"/>
</dbReference>
<evidence type="ECO:0000259" key="5">
    <source>
        <dbReference type="Pfam" id="PF00171"/>
    </source>
</evidence>
<dbReference type="InterPro" id="IPR016163">
    <property type="entry name" value="Ald_DH_C"/>
</dbReference>
<organism evidence="6 7">
    <name type="scientific">Marinobacterium lacunae</name>
    <dbReference type="NCBI Taxonomy" id="1232683"/>
    <lineage>
        <taxon>Bacteria</taxon>
        <taxon>Pseudomonadati</taxon>
        <taxon>Pseudomonadota</taxon>
        <taxon>Gammaproteobacteria</taxon>
        <taxon>Oceanospirillales</taxon>
        <taxon>Oceanospirillaceae</taxon>
        <taxon>Marinobacterium</taxon>
    </lineage>
</organism>
<dbReference type="GO" id="GO:0004491">
    <property type="term" value="F:methylmalonate-semialdehyde dehydrogenase (acylating, NAD) activity"/>
    <property type="evidence" value="ECO:0007669"/>
    <property type="project" value="UniProtKB-EC"/>
</dbReference>
<dbReference type="Gene3D" id="3.40.309.10">
    <property type="entry name" value="Aldehyde Dehydrogenase, Chain A, domain 2"/>
    <property type="match status" value="1"/>
</dbReference>
<dbReference type="CDD" id="cd07085">
    <property type="entry name" value="ALDH_F6_MMSDH"/>
    <property type="match status" value="1"/>
</dbReference>
<protein>
    <recommendedName>
        <fullName evidence="1">methylmalonate-semialdehyde dehydrogenase (CoA acylating)</fullName>
        <ecNumber evidence="1">1.2.1.27</ecNumber>
    </recommendedName>
</protein>
<dbReference type="InterPro" id="IPR016162">
    <property type="entry name" value="Ald_DH_N"/>
</dbReference>
<proteinExistence type="predicted"/>
<dbReference type="PANTHER" id="PTHR43866">
    <property type="entry name" value="MALONATE-SEMIALDEHYDE DEHYDROGENASE"/>
    <property type="match status" value="1"/>
</dbReference>
<dbReference type="InterPro" id="IPR010061">
    <property type="entry name" value="MeMal-semiAld_DH"/>
</dbReference>
<dbReference type="SUPFAM" id="SSF53720">
    <property type="entry name" value="ALDH-like"/>
    <property type="match status" value="1"/>
</dbReference>
<feature type="region of interest" description="Disordered" evidence="4">
    <location>
        <begin position="27"/>
        <end position="47"/>
    </location>
</feature>
<evidence type="ECO:0000256" key="4">
    <source>
        <dbReference type="SAM" id="MobiDB-lite"/>
    </source>
</evidence>
<evidence type="ECO:0000256" key="3">
    <source>
        <dbReference type="ARBA" id="ARBA00023027"/>
    </source>
</evidence>
<reference evidence="6 7" key="1">
    <citation type="submission" date="2014-04" db="EMBL/GenBank/DDBJ databases">
        <title>Marinobacterium kochiensis sp. nov., isolated from sediment sample collected from Kochi backwaters in Kerala, India.</title>
        <authorList>
            <person name="Singh A."/>
            <person name="Pinnaka A.K."/>
        </authorList>
    </citation>
    <scope>NUCLEOTIDE SEQUENCE [LARGE SCALE GENOMIC DNA]</scope>
    <source>
        <strain evidence="6 7">AK27</strain>
    </source>
</reference>
<comment type="caution">
    <text evidence="6">The sequence shown here is derived from an EMBL/GenBank/DDBJ whole genome shotgun (WGS) entry which is preliminary data.</text>
</comment>
<evidence type="ECO:0000313" key="6">
    <source>
        <dbReference type="EMBL" id="KEA63471.1"/>
    </source>
</evidence>
<dbReference type="Gene3D" id="3.40.605.10">
    <property type="entry name" value="Aldehyde Dehydrogenase, Chain A, domain 1"/>
    <property type="match status" value="1"/>
</dbReference>
<evidence type="ECO:0000256" key="1">
    <source>
        <dbReference type="ARBA" id="ARBA00013048"/>
    </source>
</evidence>
<dbReference type="STRING" id="1232683.ADIMK_2250"/>
<dbReference type="InterPro" id="IPR015590">
    <property type="entry name" value="Aldehyde_DH_dom"/>
</dbReference>
<keyword evidence="2 6" id="KW-0560">Oxidoreductase</keyword>
<dbReference type="FunFam" id="3.40.605.10:FF:000003">
    <property type="entry name" value="Methylmalonate-semialdehyde dehydrogenase [acylating]"/>
    <property type="match status" value="1"/>
</dbReference>
<dbReference type="GO" id="GO:0006210">
    <property type="term" value="P:thymine catabolic process"/>
    <property type="evidence" value="ECO:0007669"/>
    <property type="project" value="TreeGrafter"/>
</dbReference>
<dbReference type="PROSITE" id="PS00070">
    <property type="entry name" value="ALDEHYDE_DEHYDR_CYS"/>
    <property type="match status" value="1"/>
</dbReference>
<dbReference type="Pfam" id="PF00171">
    <property type="entry name" value="Aldedh"/>
    <property type="match status" value="1"/>
</dbReference>
<gene>
    <name evidence="6" type="ORF">ADIMK_2250</name>
</gene>
<keyword evidence="3" id="KW-0520">NAD</keyword>
<dbReference type="eggNOG" id="COG1012">
    <property type="taxonomic scope" value="Bacteria"/>
</dbReference>
<dbReference type="EC" id="1.2.1.27" evidence="1"/>
<dbReference type="PATRIC" id="fig|1232683.4.peg.2209"/>
<feature type="domain" description="Aldehyde dehydrogenase" evidence="5">
    <location>
        <begin position="31"/>
        <end position="496"/>
    </location>
</feature>
<dbReference type="Proteomes" id="UP000028252">
    <property type="component" value="Unassembled WGS sequence"/>
</dbReference>
<evidence type="ECO:0000313" key="7">
    <source>
        <dbReference type="Proteomes" id="UP000028252"/>
    </source>
</evidence>
<keyword evidence="7" id="KW-1185">Reference proteome</keyword>
<dbReference type="GO" id="GO:0006574">
    <property type="term" value="P:L-valine catabolic process"/>
    <property type="evidence" value="ECO:0007669"/>
    <property type="project" value="TreeGrafter"/>
</dbReference>
<dbReference type="AlphaFoldDB" id="A0A081FY66"/>
<sequence length="516" mass="55988">MQPSGTKNNTDLENTRMTSITNFINNTRTHSESSRTAPVYNPATGEQTGTVTLSTADETRSAIAAAQAAFPNWSKTPSVVRARVMFKFKELLEQNRDKLAELISAEHGKVFSDAMGEITRGMEVVEFACGIPHLQKGEHSLNVGRNIDSDSLMQPLGVCAGISPFNFPAMVPMWMFPVAIACGNTFVMKPSEKDPSATLFIAELLAEAGLPEGVFNLVNGDKEAVDVLLTDERVQAVSFVGSTPIAQYIYSTASANGKRCQALGGAKNHMVIMPDADPQQVVSSLMGAAYGSAGERCMAISVAVCVGDEVADNLVEMMKSEIRQMRVGPGLGVEPEPHMGPVVSREHQQKIISYIDSGVEQGATLVVDGRGFKVDGHENGFFVGPTLFDNVTTEMRIYQEEIFGPVLVVVRVDSFDDALKLINDHEYGNGTALFTRDGDTARQFEENVQAGMVGINVPIPVPMAFHCFGGWKRSVFGPLNMHGSDGVRFFTRMKTVTRRWPTGIRAGAEFSMPTMK</sequence>